<evidence type="ECO:0000256" key="1">
    <source>
        <dbReference type="PIRNR" id="PIRNR006386"/>
    </source>
</evidence>
<reference evidence="4 5" key="1">
    <citation type="journal article" date="2012" name="BMC Genomics">
        <title>Comparative genomics of the classical Bordetella subspecies: the evolution and exchange of virulence-associated diversity amongst closely related pathogens.</title>
        <authorList>
            <person name="Park J."/>
            <person name="Zhang Y."/>
            <person name="Buboltz A.M."/>
            <person name="Zhang X."/>
            <person name="Schuster S.C."/>
            <person name="Ahuja U."/>
            <person name="Liu M."/>
            <person name="Miller J.F."/>
            <person name="Sebaihia M."/>
            <person name="Bentley S.D."/>
            <person name="Parkhill J."/>
            <person name="Harvill E.T."/>
        </authorList>
    </citation>
    <scope>NUCLEOTIDE SEQUENCE [LARGE SCALE GENOMIC DNA]</scope>
    <source>
        <strain evidence="4 5">Bpp5</strain>
    </source>
</reference>
<dbReference type="PANTHER" id="PTHR42943:SF2">
    <property type="entry name" value="GLUTATHIONE S-TRANSFERASE KAPPA 1"/>
    <property type="match status" value="1"/>
</dbReference>
<dbReference type="EMBL" id="HE965803">
    <property type="protein sequence ID" value="CCJ51564.1"/>
    <property type="molecule type" value="Genomic_DNA"/>
</dbReference>
<dbReference type="Gene3D" id="3.40.30.10">
    <property type="entry name" value="Glutaredoxin"/>
    <property type="match status" value="1"/>
</dbReference>
<dbReference type="Proteomes" id="UP000008035">
    <property type="component" value="Chromosome"/>
</dbReference>
<dbReference type="RefSeq" id="WP_015040654.1">
    <property type="nucleotide sequence ID" value="NC_018828.1"/>
</dbReference>
<dbReference type="InterPro" id="IPR001853">
    <property type="entry name" value="DSBA-like_thioredoxin_dom"/>
</dbReference>
<comment type="catalytic activity">
    <reaction evidence="1">
        <text>2-hydroxychromene-2-carboxylate = (3E)-4-(2-hydroxyphenyl)-2-oxobut-3-enoate</text>
        <dbReference type="Rhea" id="RHEA:27401"/>
        <dbReference type="ChEBI" id="CHEBI:59350"/>
        <dbReference type="ChEBI" id="CHEBI:59353"/>
        <dbReference type="EC" id="5.99.1.4"/>
    </reaction>
</comment>
<feature type="domain" description="DSBA-like thioredoxin" evidence="3">
    <location>
        <begin position="11"/>
        <end position="196"/>
    </location>
</feature>
<dbReference type="GO" id="GO:0006749">
    <property type="term" value="P:glutathione metabolic process"/>
    <property type="evidence" value="ECO:0007669"/>
    <property type="project" value="TreeGrafter"/>
</dbReference>
<dbReference type="CDD" id="cd03022">
    <property type="entry name" value="DsbA_HCCA_Iso"/>
    <property type="match status" value="1"/>
</dbReference>
<feature type="active site" description="Nucleophile" evidence="2">
    <location>
        <position position="19"/>
    </location>
</feature>
<dbReference type="GO" id="GO:0004364">
    <property type="term" value="F:glutathione transferase activity"/>
    <property type="evidence" value="ECO:0007669"/>
    <property type="project" value="TreeGrafter"/>
</dbReference>
<dbReference type="EC" id="5.99.1.4" evidence="1"/>
<dbReference type="InterPro" id="IPR044087">
    <property type="entry name" value="NahD-like"/>
</dbReference>
<protein>
    <recommendedName>
        <fullName evidence="1">2-hydroxychromene-2-carboxylate isomerase</fullName>
        <ecNumber evidence="1">5.99.1.4</ecNumber>
    </recommendedName>
</protein>
<organism evidence="4 5">
    <name type="scientific">Bordetella parapertussis (strain Bpp5)</name>
    <dbReference type="NCBI Taxonomy" id="1208660"/>
    <lineage>
        <taxon>Bacteria</taxon>
        <taxon>Pseudomonadati</taxon>
        <taxon>Pseudomonadota</taxon>
        <taxon>Betaproteobacteria</taxon>
        <taxon>Burkholderiales</taxon>
        <taxon>Alcaligenaceae</taxon>
        <taxon>Bordetella</taxon>
    </lineage>
</organism>
<dbReference type="InterPro" id="IPR051924">
    <property type="entry name" value="GST_Kappa/NadH"/>
</dbReference>
<proteinExistence type="inferred from homology"/>
<sequence length="209" mass="23177">MNASPPNASPVEMWFDFASPYSYLAMARVGGLAREAGVRLALRPFLLGPIFQAQGWNDSPFRLFPGKGAYMMRDIARLADKYGVPYSRPAVFPRMGVLPARVALLGQGQHWGVDFCLNVFRANFAEDREIQSEDVVRDLLRAQDLDADALIAQARQESTKEALRKQVDRARALGIFGAPTFMVDGEMFWGNDRLEDALAWAARPQPAGA</sequence>
<dbReference type="HOGENOM" id="CLU_069253_1_3_4"/>
<evidence type="ECO:0000313" key="5">
    <source>
        <dbReference type="Proteomes" id="UP000008035"/>
    </source>
</evidence>
<evidence type="ECO:0000256" key="2">
    <source>
        <dbReference type="PIRSR" id="PIRSR006386-1"/>
    </source>
</evidence>
<dbReference type="GO" id="GO:0004602">
    <property type="term" value="F:glutathione peroxidase activity"/>
    <property type="evidence" value="ECO:0007669"/>
    <property type="project" value="TreeGrafter"/>
</dbReference>
<gene>
    <name evidence="4" type="ordered locus">BN117_4231</name>
</gene>
<dbReference type="GO" id="GO:0018845">
    <property type="term" value="F:2-hydroxychromene-2-carboxylate isomerase activity"/>
    <property type="evidence" value="ECO:0007669"/>
    <property type="project" value="UniProtKB-UniRule"/>
</dbReference>
<dbReference type="GO" id="GO:1901170">
    <property type="term" value="P:naphthalene catabolic process"/>
    <property type="evidence" value="ECO:0007669"/>
    <property type="project" value="InterPro"/>
</dbReference>
<dbReference type="PANTHER" id="PTHR42943">
    <property type="entry name" value="GLUTATHIONE S-TRANSFERASE KAPPA"/>
    <property type="match status" value="1"/>
</dbReference>
<dbReference type="InterPro" id="IPR036249">
    <property type="entry name" value="Thioredoxin-like_sf"/>
</dbReference>
<dbReference type="Pfam" id="PF01323">
    <property type="entry name" value="DSBA"/>
    <property type="match status" value="1"/>
</dbReference>
<dbReference type="InterPro" id="IPR014440">
    <property type="entry name" value="HCCAis_GSTk"/>
</dbReference>
<comment type="similarity">
    <text evidence="1">Belongs to the GST superfamily. NadH family.</text>
</comment>
<evidence type="ECO:0000313" key="4">
    <source>
        <dbReference type="EMBL" id="CCJ51564.1"/>
    </source>
</evidence>
<evidence type="ECO:0000259" key="3">
    <source>
        <dbReference type="Pfam" id="PF01323"/>
    </source>
</evidence>
<dbReference type="KEGG" id="bpar:BN117_4231"/>
<accession>K0MJI1</accession>
<name>K0MJI1_BORPB</name>
<dbReference type="SUPFAM" id="SSF52833">
    <property type="entry name" value="Thioredoxin-like"/>
    <property type="match status" value="1"/>
</dbReference>
<keyword evidence="1 4" id="KW-0413">Isomerase</keyword>
<dbReference type="PIRSF" id="PIRSF006386">
    <property type="entry name" value="HCCAis_GSTk"/>
    <property type="match status" value="1"/>
</dbReference>
<dbReference type="AlphaFoldDB" id="K0MJI1"/>